<dbReference type="EC" id="2.2.1.7" evidence="11"/>
<dbReference type="Gene3D" id="3.40.50.970">
    <property type="match status" value="2"/>
</dbReference>
<evidence type="ECO:0000256" key="5">
    <source>
        <dbReference type="ARBA" id="ARBA00022723"/>
    </source>
</evidence>
<dbReference type="Pfam" id="PF13292">
    <property type="entry name" value="DXP_synthase_N"/>
    <property type="match status" value="1"/>
</dbReference>
<dbReference type="InterPro" id="IPR009014">
    <property type="entry name" value="Transketo_C/PFOR_II"/>
</dbReference>
<dbReference type="FunFam" id="3.40.50.970:FF:000005">
    <property type="entry name" value="1-deoxy-D-xylulose-5-phosphate synthase"/>
    <property type="match status" value="1"/>
</dbReference>
<feature type="binding site" evidence="11">
    <location>
        <position position="74"/>
    </location>
    <ligand>
        <name>thiamine diphosphate</name>
        <dbReference type="ChEBI" id="CHEBI:58937"/>
    </ligand>
</feature>
<dbReference type="NCBIfam" id="TIGR00204">
    <property type="entry name" value="dxs"/>
    <property type="match status" value="1"/>
</dbReference>
<evidence type="ECO:0000256" key="6">
    <source>
        <dbReference type="ARBA" id="ARBA00022842"/>
    </source>
</evidence>
<feature type="binding site" evidence="11">
    <location>
        <position position="295"/>
    </location>
    <ligand>
        <name>thiamine diphosphate</name>
        <dbReference type="ChEBI" id="CHEBI:58937"/>
    </ligand>
</feature>
<evidence type="ECO:0000313" key="13">
    <source>
        <dbReference type="EMBL" id="CAA9368026.1"/>
    </source>
</evidence>
<dbReference type="EMBL" id="CADCTW010000230">
    <property type="protein sequence ID" value="CAA9368026.1"/>
    <property type="molecule type" value="Genomic_DNA"/>
</dbReference>
<dbReference type="FunFam" id="3.40.50.920:FF:000002">
    <property type="entry name" value="1-deoxy-D-xylulose-5-phosphate synthase"/>
    <property type="match status" value="1"/>
</dbReference>
<keyword evidence="8 11" id="KW-0786">Thiamine pyrophosphate</keyword>
<dbReference type="SMART" id="SM00861">
    <property type="entry name" value="Transket_pyr"/>
    <property type="match status" value="1"/>
</dbReference>
<feature type="binding site" evidence="11">
    <location>
        <position position="175"/>
    </location>
    <ligand>
        <name>Mg(2+)</name>
        <dbReference type="ChEBI" id="CHEBI:18420"/>
    </ligand>
</feature>
<dbReference type="InterPro" id="IPR005475">
    <property type="entry name" value="Transketolase-like_Pyr-bd"/>
</dbReference>
<dbReference type="GO" id="GO:0000287">
    <property type="term" value="F:magnesium ion binding"/>
    <property type="evidence" value="ECO:0007669"/>
    <property type="project" value="UniProtKB-UniRule"/>
</dbReference>
<evidence type="ECO:0000259" key="12">
    <source>
        <dbReference type="SMART" id="SM00861"/>
    </source>
</evidence>
<dbReference type="UniPathway" id="UPA00064">
    <property type="reaction ID" value="UER00091"/>
</dbReference>
<dbReference type="SUPFAM" id="SSF52922">
    <property type="entry name" value="TK C-terminal domain-like"/>
    <property type="match status" value="1"/>
</dbReference>
<comment type="pathway">
    <text evidence="1 11">Metabolic intermediate biosynthesis; 1-deoxy-D-xylulose 5-phosphate biosynthesis; 1-deoxy-D-xylulose 5-phosphate from D-glyceraldehyde 3-phosphate and pyruvate: step 1/1.</text>
</comment>
<dbReference type="AlphaFoldDB" id="A0A6J4MVT6"/>
<comment type="subunit">
    <text evidence="3 11">Homodimer.</text>
</comment>
<evidence type="ECO:0000256" key="11">
    <source>
        <dbReference type="HAMAP-Rule" id="MF_00315"/>
    </source>
</evidence>
<accession>A0A6J4MVT6</accession>
<dbReference type="GO" id="GO:0005829">
    <property type="term" value="C:cytosol"/>
    <property type="evidence" value="ECO:0007669"/>
    <property type="project" value="TreeGrafter"/>
</dbReference>
<evidence type="ECO:0000256" key="8">
    <source>
        <dbReference type="ARBA" id="ARBA00023052"/>
    </source>
</evidence>
<dbReference type="GO" id="GO:0019288">
    <property type="term" value="P:isopentenyl diphosphate biosynthetic process, methylerythritol 4-phosphate pathway"/>
    <property type="evidence" value="ECO:0007669"/>
    <property type="project" value="TreeGrafter"/>
</dbReference>
<feature type="binding site" evidence="11">
    <location>
        <begin position="147"/>
        <end position="148"/>
    </location>
    <ligand>
        <name>thiamine diphosphate</name>
        <dbReference type="ChEBI" id="CHEBI:58937"/>
    </ligand>
</feature>
<dbReference type="GO" id="GO:0030976">
    <property type="term" value="F:thiamine pyrophosphate binding"/>
    <property type="evidence" value="ECO:0007669"/>
    <property type="project" value="UniProtKB-UniRule"/>
</dbReference>
<feature type="binding site" evidence="11">
    <location>
        <position position="378"/>
    </location>
    <ligand>
        <name>thiamine diphosphate</name>
        <dbReference type="ChEBI" id="CHEBI:58937"/>
    </ligand>
</feature>
<comment type="function">
    <text evidence="10 11">Catalyzes the acyloin condensation reaction between C atoms 2 and 3 of pyruvate and glyceraldehyde 3-phosphate to yield 1-deoxy-D-xylulose-5-phosphate (DXP).</text>
</comment>
<evidence type="ECO:0000256" key="10">
    <source>
        <dbReference type="ARBA" id="ARBA00055605"/>
    </source>
</evidence>
<dbReference type="InterPro" id="IPR029061">
    <property type="entry name" value="THDP-binding"/>
</dbReference>
<keyword evidence="6 11" id="KW-0460">Magnesium</keyword>
<dbReference type="CDD" id="cd07033">
    <property type="entry name" value="TPP_PYR_DXS_TK_like"/>
    <property type="match status" value="1"/>
</dbReference>
<dbReference type="InterPro" id="IPR005477">
    <property type="entry name" value="Dxylulose-5-P_synthase"/>
</dbReference>
<comment type="cofactor">
    <cofactor evidence="11">
        <name>Mg(2+)</name>
        <dbReference type="ChEBI" id="CHEBI:18420"/>
    </cofactor>
    <text evidence="11">Binds 1 Mg(2+) ion per subunit.</text>
</comment>
<organism evidence="13">
    <name type="scientific">uncultured Gemmatimonadota bacterium</name>
    <dbReference type="NCBI Taxonomy" id="203437"/>
    <lineage>
        <taxon>Bacteria</taxon>
        <taxon>Pseudomonadati</taxon>
        <taxon>Gemmatimonadota</taxon>
        <taxon>environmental samples</taxon>
    </lineage>
</organism>
<protein>
    <recommendedName>
        <fullName evidence="11">1-deoxy-D-xylulose-5-phosphate synthase</fullName>
        <ecNumber evidence="11">2.2.1.7</ecNumber>
    </recommendedName>
    <alternativeName>
        <fullName evidence="11">1-deoxyxylulose-5-phosphate synthase</fullName>
        <shortName evidence="11">DXP synthase</shortName>
        <shortName evidence="11">DXPS</shortName>
    </alternativeName>
</protein>
<dbReference type="PANTHER" id="PTHR43322">
    <property type="entry name" value="1-D-DEOXYXYLULOSE 5-PHOSPHATE SYNTHASE-RELATED"/>
    <property type="match status" value="1"/>
</dbReference>
<evidence type="ECO:0000256" key="1">
    <source>
        <dbReference type="ARBA" id="ARBA00004980"/>
    </source>
</evidence>
<dbReference type="InterPro" id="IPR033248">
    <property type="entry name" value="Transketolase_C"/>
</dbReference>
<dbReference type="Gene3D" id="3.40.50.920">
    <property type="match status" value="1"/>
</dbReference>
<dbReference type="NCBIfam" id="NF003933">
    <property type="entry name" value="PRK05444.2-2"/>
    <property type="match status" value="1"/>
</dbReference>
<evidence type="ECO:0000256" key="4">
    <source>
        <dbReference type="ARBA" id="ARBA00022679"/>
    </source>
</evidence>
<evidence type="ECO:0000256" key="7">
    <source>
        <dbReference type="ARBA" id="ARBA00022977"/>
    </source>
</evidence>
<dbReference type="Pfam" id="PF02779">
    <property type="entry name" value="Transket_pyr"/>
    <property type="match status" value="1"/>
</dbReference>
<proteinExistence type="inferred from homology"/>
<evidence type="ECO:0000256" key="9">
    <source>
        <dbReference type="ARBA" id="ARBA00023229"/>
    </source>
</evidence>
<evidence type="ECO:0000256" key="3">
    <source>
        <dbReference type="ARBA" id="ARBA00011738"/>
    </source>
</evidence>
<sequence length="645" mass="69786">MALLDRVKSPADVRALPAEELPALCQEVRDRVIDVVAAHKGAHFGSNLGSVELTVALHRAFDTPRDQLIWDVGHQAYPHKILTGRNDAMPSIRKRNGLSGFLRRDESEYDVFGAGHAATSISAAVGIAAARDLRGDDYEAIAVIGDGSMTCGLAYEALNNAGHTDRDLIVVLNDNQMSISPNVGALHKYLGVHKRITEVRTSPLYNRIRSEVKRLVHAAPRMGTLGEMVEHFAVRADDAFKGMFVPGMLFEELGFRYVGPVDGHDVEQLVDTFQQVRKMTGPRLVHVLTTKGKGFAPAEADQVKWHAQGGFDRTTGAPLKVAAAGLPRWQNVFGQALTELATEDRDVVAITAAMSTGTGTDIFEKSHPERFFDVGIAEGHAVTFAAGLATQGIKPFVAIYSTFLQRAYDSIIHDVALQDLQVCFVMDRAGIAGDDGQTHHGGLDIAYMLAVPGMTVAAPHDADELIGLLKLALEWKHGPFAIRIPRDTVPALPRPVAEIEATPHGTWETLRAGREVAILAVGTMVAPALAAAEMLQREGISATVVNARFVKPLDERTLERLFPAHEQLLTVEEGTVVNGFGTFVRGYVAERWPGVRAASMGLPDRFVEHGERAELLGELGLTAEGIAAQARELAGKPLRKLLETA</sequence>
<feature type="binding site" evidence="11">
    <location>
        <position position="146"/>
    </location>
    <ligand>
        <name>Mg(2+)</name>
        <dbReference type="ChEBI" id="CHEBI:18420"/>
    </ligand>
</feature>
<dbReference type="SUPFAM" id="SSF52518">
    <property type="entry name" value="Thiamin diphosphate-binding fold (THDP-binding)"/>
    <property type="match status" value="2"/>
</dbReference>
<name>A0A6J4MVT6_9BACT</name>
<dbReference type="GO" id="GO:0016114">
    <property type="term" value="P:terpenoid biosynthetic process"/>
    <property type="evidence" value="ECO:0007669"/>
    <property type="project" value="UniProtKB-UniRule"/>
</dbReference>
<dbReference type="Pfam" id="PF02780">
    <property type="entry name" value="Transketolase_C"/>
    <property type="match status" value="1"/>
</dbReference>
<feature type="domain" description="Transketolase-like pyrimidine-binding" evidence="12">
    <location>
        <begin position="327"/>
        <end position="491"/>
    </location>
</feature>
<dbReference type="GO" id="GO:0008661">
    <property type="term" value="F:1-deoxy-D-xylulose-5-phosphate synthase activity"/>
    <property type="evidence" value="ECO:0007669"/>
    <property type="project" value="UniProtKB-UniRule"/>
</dbReference>
<comment type="catalytic activity">
    <reaction evidence="11">
        <text>D-glyceraldehyde 3-phosphate + pyruvate + H(+) = 1-deoxy-D-xylulose 5-phosphate + CO2</text>
        <dbReference type="Rhea" id="RHEA:12605"/>
        <dbReference type="ChEBI" id="CHEBI:15361"/>
        <dbReference type="ChEBI" id="CHEBI:15378"/>
        <dbReference type="ChEBI" id="CHEBI:16526"/>
        <dbReference type="ChEBI" id="CHEBI:57792"/>
        <dbReference type="ChEBI" id="CHEBI:59776"/>
        <dbReference type="EC" id="2.2.1.7"/>
    </reaction>
</comment>
<feature type="binding site" evidence="11">
    <location>
        <position position="175"/>
    </location>
    <ligand>
        <name>thiamine diphosphate</name>
        <dbReference type="ChEBI" id="CHEBI:58937"/>
    </ligand>
</feature>
<dbReference type="GO" id="GO:0009228">
    <property type="term" value="P:thiamine biosynthetic process"/>
    <property type="evidence" value="ECO:0007669"/>
    <property type="project" value="UniProtKB-UniRule"/>
</dbReference>
<keyword evidence="5 11" id="KW-0479">Metal-binding</keyword>
<comment type="cofactor">
    <cofactor evidence="11">
        <name>thiamine diphosphate</name>
        <dbReference type="ChEBI" id="CHEBI:58937"/>
    </cofactor>
    <text evidence="11">Binds 1 thiamine pyrophosphate per subunit.</text>
</comment>
<comment type="similarity">
    <text evidence="2 11">Belongs to the transketolase family. DXPS subfamily.</text>
</comment>
<dbReference type="PANTHER" id="PTHR43322:SF5">
    <property type="entry name" value="1-DEOXY-D-XYLULOSE-5-PHOSPHATE SYNTHASE, CHLOROPLASTIC"/>
    <property type="match status" value="1"/>
</dbReference>
<keyword evidence="9 11" id="KW-0414">Isoprene biosynthesis</keyword>
<keyword evidence="7 11" id="KW-0784">Thiamine biosynthesis</keyword>
<dbReference type="HAMAP" id="MF_00315">
    <property type="entry name" value="DXP_synth"/>
    <property type="match status" value="1"/>
</dbReference>
<keyword evidence="4 11" id="KW-0808">Transferase</keyword>
<evidence type="ECO:0000256" key="2">
    <source>
        <dbReference type="ARBA" id="ARBA00011081"/>
    </source>
</evidence>
<gene>
    <name evidence="11" type="primary">dxs</name>
    <name evidence="13" type="ORF">AVDCRST_MAG68-5489</name>
</gene>
<dbReference type="CDD" id="cd02007">
    <property type="entry name" value="TPP_DXS"/>
    <property type="match status" value="1"/>
</dbReference>
<feature type="binding site" evidence="11">
    <location>
        <begin position="115"/>
        <end position="117"/>
    </location>
    <ligand>
        <name>thiamine diphosphate</name>
        <dbReference type="ChEBI" id="CHEBI:58937"/>
    </ligand>
</feature>
<reference evidence="13" key="1">
    <citation type="submission" date="2020-02" db="EMBL/GenBank/DDBJ databases">
        <authorList>
            <person name="Meier V. D."/>
        </authorList>
    </citation>
    <scope>NUCLEOTIDE SEQUENCE</scope>
    <source>
        <strain evidence="13">AVDCRST_MAG68</strain>
    </source>
</reference>